<gene>
    <name evidence="2" type="ORF">MPRM_11610</name>
</gene>
<keyword evidence="3" id="KW-1185">Reference proteome</keyword>
<name>A0A7I7YQ45_9MYCO</name>
<feature type="compositionally biased region" description="Polar residues" evidence="1">
    <location>
        <begin position="58"/>
        <end position="67"/>
    </location>
</feature>
<reference evidence="2 3" key="1">
    <citation type="journal article" date="2019" name="Emerg. Microbes Infect.">
        <title>Comprehensive subspecies identification of 175 nontuberculous mycobacteria species based on 7547 genomic profiles.</title>
        <authorList>
            <person name="Matsumoto Y."/>
            <person name="Kinjo T."/>
            <person name="Motooka D."/>
            <person name="Nabeya D."/>
            <person name="Jung N."/>
            <person name="Uechi K."/>
            <person name="Horii T."/>
            <person name="Iida T."/>
            <person name="Fujita J."/>
            <person name="Nakamura S."/>
        </authorList>
    </citation>
    <scope>NUCLEOTIDE SEQUENCE [LARGE SCALE GENOMIC DNA]</scope>
    <source>
        <strain evidence="2 3">JCM 14742</strain>
    </source>
</reference>
<evidence type="ECO:0000313" key="2">
    <source>
        <dbReference type="EMBL" id="BBZ43880.1"/>
    </source>
</evidence>
<feature type="region of interest" description="Disordered" evidence="1">
    <location>
        <begin position="44"/>
        <end position="67"/>
    </location>
</feature>
<evidence type="ECO:0000256" key="1">
    <source>
        <dbReference type="SAM" id="MobiDB-lite"/>
    </source>
</evidence>
<dbReference type="EMBL" id="AP022614">
    <property type="protein sequence ID" value="BBZ43880.1"/>
    <property type="molecule type" value="Genomic_DNA"/>
</dbReference>
<dbReference type="Proteomes" id="UP000467105">
    <property type="component" value="Chromosome"/>
</dbReference>
<evidence type="ECO:0000313" key="3">
    <source>
        <dbReference type="Proteomes" id="UP000467105"/>
    </source>
</evidence>
<organism evidence="2 3">
    <name type="scientific">Mycobacterium parmense</name>
    <dbReference type="NCBI Taxonomy" id="185642"/>
    <lineage>
        <taxon>Bacteria</taxon>
        <taxon>Bacillati</taxon>
        <taxon>Actinomycetota</taxon>
        <taxon>Actinomycetes</taxon>
        <taxon>Mycobacteriales</taxon>
        <taxon>Mycobacteriaceae</taxon>
        <taxon>Mycobacterium</taxon>
        <taxon>Mycobacterium simiae complex</taxon>
    </lineage>
</organism>
<sequence length="67" mass="6675">MCGVKYPRKVKTFVTLVNSATNPADGKGPGRSTVTAKRLTTGLADDAIPGEPDAGVTSVASTAPTGA</sequence>
<proteinExistence type="predicted"/>
<protein>
    <submittedName>
        <fullName evidence="2">Uncharacterized protein</fullName>
    </submittedName>
</protein>
<accession>A0A7I7YQ45</accession>
<dbReference type="AlphaFoldDB" id="A0A7I7YQ45"/>